<keyword evidence="1" id="KW-0479">Metal-binding</keyword>
<dbReference type="PANTHER" id="PTHR31973:SF166">
    <property type="entry name" value="OS10G0104700 PROTEIN"/>
    <property type="match status" value="1"/>
</dbReference>
<dbReference type="InterPro" id="IPR006564">
    <property type="entry name" value="Znf_PMZ"/>
</dbReference>
<evidence type="ECO:0000256" key="2">
    <source>
        <dbReference type="ARBA" id="ARBA00022771"/>
    </source>
</evidence>
<comment type="caution">
    <text evidence="6">The sequence shown here is derived from an EMBL/GenBank/DDBJ whole genome shotgun (WGS) entry which is preliminary data.</text>
</comment>
<dbReference type="Pfam" id="PF10551">
    <property type="entry name" value="MULE"/>
    <property type="match status" value="1"/>
</dbReference>
<dbReference type="Pfam" id="PF03108">
    <property type="entry name" value="DBD_Tnp_Mut"/>
    <property type="match status" value="1"/>
</dbReference>
<dbReference type="GO" id="GO:0008270">
    <property type="term" value="F:zinc ion binding"/>
    <property type="evidence" value="ECO:0007669"/>
    <property type="project" value="UniProtKB-KW"/>
</dbReference>
<reference evidence="6" key="1">
    <citation type="journal article" date="2023" name="GigaByte">
        <title>Genome assembly of the bearded iris, Iris pallida Lam.</title>
        <authorList>
            <person name="Bruccoleri R.E."/>
            <person name="Oakeley E.J."/>
            <person name="Faust A.M.E."/>
            <person name="Altorfer M."/>
            <person name="Dessus-Babus S."/>
            <person name="Burckhardt D."/>
            <person name="Oertli M."/>
            <person name="Naumann U."/>
            <person name="Petersen F."/>
            <person name="Wong J."/>
        </authorList>
    </citation>
    <scope>NUCLEOTIDE SEQUENCE</scope>
    <source>
        <strain evidence="6">GSM-AAB239-AS_SAM_17_03QT</strain>
    </source>
</reference>
<reference evidence="6" key="2">
    <citation type="submission" date="2023-04" db="EMBL/GenBank/DDBJ databases">
        <authorList>
            <person name="Bruccoleri R.E."/>
            <person name="Oakeley E.J."/>
            <person name="Faust A.-M."/>
            <person name="Dessus-Babus S."/>
            <person name="Altorfer M."/>
            <person name="Burckhardt D."/>
            <person name="Oertli M."/>
            <person name="Naumann U."/>
            <person name="Petersen F."/>
            <person name="Wong J."/>
        </authorList>
    </citation>
    <scope>NUCLEOTIDE SEQUENCE</scope>
    <source>
        <strain evidence="6">GSM-AAB239-AS_SAM_17_03QT</strain>
        <tissue evidence="6">Leaf</tissue>
    </source>
</reference>
<evidence type="ECO:0000256" key="1">
    <source>
        <dbReference type="ARBA" id="ARBA00022723"/>
    </source>
</evidence>
<dbReference type="Pfam" id="PF04434">
    <property type="entry name" value="SWIM"/>
    <property type="match status" value="1"/>
</dbReference>
<dbReference type="SMART" id="SM00575">
    <property type="entry name" value="ZnF_PMZ"/>
    <property type="match status" value="1"/>
</dbReference>
<dbReference type="InterPro" id="IPR018289">
    <property type="entry name" value="MULE_transposase_dom"/>
</dbReference>
<dbReference type="SMART" id="SM00666">
    <property type="entry name" value="PB1"/>
    <property type="match status" value="1"/>
</dbReference>
<evidence type="ECO:0000256" key="3">
    <source>
        <dbReference type="ARBA" id="ARBA00022833"/>
    </source>
</evidence>
<feature type="domain" description="SWIM-type" evidence="5">
    <location>
        <begin position="691"/>
        <end position="723"/>
    </location>
</feature>
<keyword evidence="2 4" id="KW-0863">Zinc-finger</keyword>
<evidence type="ECO:0000256" key="4">
    <source>
        <dbReference type="PROSITE-ProRule" id="PRU00325"/>
    </source>
</evidence>
<dbReference type="PANTHER" id="PTHR31973">
    <property type="entry name" value="POLYPROTEIN, PUTATIVE-RELATED"/>
    <property type="match status" value="1"/>
</dbReference>
<dbReference type="EMBL" id="JANAVB010020399">
    <property type="protein sequence ID" value="KAJ6827221.1"/>
    <property type="molecule type" value="Genomic_DNA"/>
</dbReference>
<keyword evidence="7" id="KW-1185">Reference proteome</keyword>
<evidence type="ECO:0000313" key="6">
    <source>
        <dbReference type="EMBL" id="KAJ6827221.1"/>
    </source>
</evidence>
<dbReference type="InterPro" id="IPR004332">
    <property type="entry name" value="Transposase_MuDR"/>
</dbReference>
<dbReference type="AlphaFoldDB" id="A0AAX6GGA9"/>
<evidence type="ECO:0000259" key="5">
    <source>
        <dbReference type="PROSITE" id="PS50966"/>
    </source>
</evidence>
<dbReference type="InterPro" id="IPR058594">
    <property type="entry name" value="PB1-like_dom_pln"/>
</dbReference>
<name>A0AAX6GGA9_IRIPA</name>
<gene>
    <name evidence="6" type="ORF">M6B38_368900</name>
</gene>
<sequence>MSGGSIVAICQYGGEFVTSSDGTLTYTGGDAHAIDVGHDTLLEDFKLEITTMFNIDITGMSIKYFLPSNNRVLITISSDKDLQRMVNFNMNAVSVEVFILNKVDNRRTRSTVADSGTSIAATAAAGQNVKRKRLSSAGRTRVHVADAITPNAATNVTADLDNFRQQGPIDAENIDNRFIAANWAVPLVTTVANVDDVRQQGLNTLDNVDDRERNILPELGTHGTSLAVQDEIRPLHVSTLWENVIMGVGQEFDNVKEFRGELCKYAIAKGFVYKFVKNETARVTVKCTGENCPWRIHASETSRKQKFVIKKMHNVHTCGGNGKYGQRKATRQWLTSIIKEKLQTTPQYKPKEIVRELYEDYGVSLTYSQVWRGREDAQKELYSAINETFSQLPWLCERILETNPGSVALLSATHDSKFRRLFVSFHASLQGFENGCRPLLFLDRIPLKANTQCKLLAAAAVDGDDAIFPVAFAVVEDETYDSWIWFLAQLKYAVGASRAITFVSNRQKGLDEAVPQVFENSQHSYCLHQLIDDFKIELKKGPWSQHTKDTMLDDFVRAAQACTIEEFNASIESIRNVSVDIAGWIMASKPENWSNALFRGSRYDHFSSNIVEYFSNWIPVKSESSTLLIIDAIISKLIELMDSRREISNAWVSILTPSMEQKLEKEISKARKLNVLCSSDTVFEVRGSTIYVVDIGERQCTCRRWQVSGLPCHHAIAVFYRVNRSVYDYCPIIFRTEYYHLAYSEQIHPIPEVGSIDFNCGANLYPPIRHPPGRPRRKRFNPNKIVTVVRLCSRCKMQGHNRATCDAFS</sequence>
<dbReference type="Pfam" id="PF26130">
    <property type="entry name" value="PB1-like"/>
    <property type="match status" value="1"/>
</dbReference>
<evidence type="ECO:0000313" key="7">
    <source>
        <dbReference type="Proteomes" id="UP001140949"/>
    </source>
</evidence>
<dbReference type="InterPro" id="IPR007527">
    <property type="entry name" value="Znf_SWIM"/>
</dbReference>
<protein>
    <recommendedName>
        <fullName evidence="5">SWIM-type domain-containing protein</fullName>
    </recommendedName>
</protein>
<proteinExistence type="predicted"/>
<dbReference type="SUPFAM" id="SSF54277">
    <property type="entry name" value="CAD &amp; PB1 domains"/>
    <property type="match status" value="1"/>
</dbReference>
<organism evidence="6 7">
    <name type="scientific">Iris pallida</name>
    <name type="common">Sweet iris</name>
    <dbReference type="NCBI Taxonomy" id="29817"/>
    <lineage>
        <taxon>Eukaryota</taxon>
        <taxon>Viridiplantae</taxon>
        <taxon>Streptophyta</taxon>
        <taxon>Embryophyta</taxon>
        <taxon>Tracheophyta</taxon>
        <taxon>Spermatophyta</taxon>
        <taxon>Magnoliopsida</taxon>
        <taxon>Liliopsida</taxon>
        <taxon>Asparagales</taxon>
        <taxon>Iridaceae</taxon>
        <taxon>Iridoideae</taxon>
        <taxon>Irideae</taxon>
        <taxon>Iris</taxon>
    </lineage>
</organism>
<dbReference type="InterPro" id="IPR000270">
    <property type="entry name" value="PB1_dom"/>
</dbReference>
<dbReference type="PROSITE" id="PS50966">
    <property type="entry name" value="ZF_SWIM"/>
    <property type="match status" value="1"/>
</dbReference>
<keyword evidence="3" id="KW-0862">Zinc</keyword>
<accession>A0AAX6GGA9</accession>
<dbReference type="Proteomes" id="UP001140949">
    <property type="component" value="Unassembled WGS sequence"/>
</dbReference>